<organism evidence="2 3">
    <name type="scientific">Candolleomyces eurysporus</name>
    <dbReference type="NCBI Taxonomy" id="2828524"/>
    <lineage>
        <taxon>Eukaryota</taxon>
        <taxon>Fungi</taxon>
        <taxon>Dikarya</taxon>
        <taxon>Basidiomycota</taxon>
        <taxon>Agaricomycotina</taxon>
        <taxon>Agaricomycetes</taxon>
        <taxon>Agaricomycetidae</taxon>
        <taxon>Agaricales</taxon>
        <taxon>Agaricineae</taxon>
        <taxon>Psathyrellaceae</taxon>
        <taxon>Candolleomyces</taxon>
    </lineage>
</organism>
<feature type="region of interest" description="Disordered" evidence="1">
    <location>
        <begin position="74"/>
        <end position="104"/>
    </location>
</feature>
<name>A0A9W8J059_9AGAR</name>
<proteinExistence type="predicted"/>
<keyword evidence="3" id="KW-1185">Reference proteome</keyword>
<gene>
    <name evidence="2" type="ORF">H1R20_g11275</name>
</gene>
<dbReference type="EMBL" id="JANBPK010001113">
    <property type="protein sequence ID" value="KAJ2925815.1"/>
    <property type="molecule type" value="Genomic_DNA"/>
</dbReference>
<feature type="non-terminal residue" evidence="2">
    <location>
        <position position="153"/>
    </location>
</feature>
<accession>A0A9W8J059</accession>
<evidence type="ECO:0000256" key="1">
    <source>
        <dbReference type="SAM" id="MobiDB-lite"/>
    </source>
</evidence>
<dbReference type="Proteomes" id="UP001140091">
    <property type="component" value="Unassembled WGS sequence"/>
</dbReference>
<evidence type="ECO:0000313" key="2">
    <source>
        <dbReference type="EMBL" id="KAJ2925815.1"/>
    </source>
</evidence>
<reference evidence="2" key="1">
    <citation type="submission" date="2022-06" db="EMBL/GenBank/DDBJ databases">
        <title>Genome Sequence of Candolleomyces eurysporus.</title>
        <authorList>
            <person name="Buettner E."/>
        </authorList>
    </citation>
    <scope>NUCLEOTIDE SEQUENCE</scope>
    <source>
        <strain evidence="2">VTCC 930004</strain>
    </source>
</reference>
<sequence length="153" mass="17619">MGLTAWIVEGIEIQQQQLRIQEEITHHPNLTTAQEIKVAKMKEKLIKRFENIMNTAEYQFPDVDFNKLVYRPSPWSKGKKSDSDNGVVTQHVPLPSQVNSSTSIPRAYRDAKDTEIILRMGEANDALQAIRAEIGYKSYVYRAQIRPYKGKNR</sequence>
<evidence type="ECO:0000313" key="3">
    <source>
        <dbReference type="Proteomes" id="UP001140091"/>
    </source>
</evidence>
<comment type="caution">
    <text evidence="2">The sequence shown here is derived from an EMBL/GenBank/DDBJ whole genome shotgun (WGS) entry which is preliminary data.</text>
</comment>
<dbReference type="OrthoDB" id="2679535at2759"/>
<protein>
    <submittedName>
        <fullName evidence="2">Uncharacterized protein</fullName>
    </submittedName>
</protein>
<dbReference type="AlphaFoldDB" id="A0A9W8J059"/>